<dbReference type="Proteomes" id="UP000177905">
    <property type="component" value="Unassembled WGS sequence"/>
</dbReference>
<evidence type="ECO:0000313" key="4">
    <source>
        <dbReference type="Proteomes" id="UP000177905"/>
    </source>
</evidence>
<dbReference type="Pfam" id="PF13181">
    <property type="entry name" value="TPR_8"/>
    <property type="match status" value="2"/>
</dbReference>
<comment type="caution">
    <text evidence="3">The sequence shown here is derived from an EMBL/GenBank/DDBJ whole genome shotgun (WGS) entry which is preliminary data.</text>
</comment>
<organism evidence="3 4">
    <name type="scientific">candidate division WOR-1 bacterium RIFOXYB2_FULL_36_35</name>
    <dbReference type="NCBI Taxonomy" id="1802578"/>
    <lineage>
        <taxon>Bacteria</taxon>
        <taxon>Bacillati</taxon>
        <taxon>Saganbacteria</taxon>
    </lineage>
</organism>
<dbReference type="InterPro" id="IPR051685">
    <property type="entry name" value="Ycf3/AcsC/BcsC/TPR_MFPF"/>
</dbReference>
<dbReference type="SMART" id="SM00028">
    <property type="entry name" value="TPR"/>
    <property type="match status" value="4"/>
</dbReference>
<name>A0A1F4S272_UNCSA</name>
<dbReference type="SUPFAM" id="SSF48452">
    <property type="entry name" value="TPR-like"/>
    <property type="match status" value="1"/>
</dbReference>
<dbReference type="PANTHER" id="PTHR44943:SF4">
    <property type="entry name" value="TPR REPEAT-CONTAINING PROTEIN MJ0798"/>
    <property type="match status" value="1"/>
</dbReference>
<evidence type="ECO:0000256" key="1">
    <source>
        <dbReference type="ARBA" id="ARBA00022737"/>
    </source>
</evidence>
<proteinExistence type="predicted"/>
<dbReference type="EMBL" id="MEUA01000035">
    <property type="protein sequence ID" value="OGC14532.1"/>
    <property type="molecule type" value="Genomic_DNA"/>
</dbReference>
<evidence type="ECO:0000313" key="3">
    <source>
        <dbReference type="EMBL" id="OGC14532.1"/>
    </source>
</evidence>
<dbReference type="Gene3D" id="1.25.40.10">
    <property type="entry name" value="Tetratricopeptide repeat domain"/>
    <property type="match status" value="2"/>
</dbReference>
<sequence>MSNIHTVTQVAPQVLSSGCCIKVQDGKEEKIKRVFKKIDDISTLTLKSPCGNIIIDNMNEDITSQKFATSDMYLVISSGFSYDYDENFRMCLQKLAPFLEDASFYITDEHGNVHFFEMKKNMLKYKQFIITHNRDTLTTYESFIEYYQQTFPKNKTIIFQLLKSYLFSLTGDICNEDEYKHSYEKMINAALAIQPNDWEILHHHGVVLIDIKRYKQAIAVIKKAIRSKHIEKPVDDYDCLLIYTDLAHAYVMDKQYTKAIACADKGSKIVPNRGDYRLQEKKAYALLALKQFKAVIETCDEILKRSRKKPDISYAYFNKACALIMLKQYNQAAACLTAAFTMDTYLPKIASNDPENLMLYKKLMRHPNTKSIMGSTYEFINIKPQNIRMV</sequence>
<protein>
    <submittedName>
        <fullName evidence="3">Uncharacterized protein</fullName>
    </submittedName>
</protein>
<dbReference type="InterPro" id="IPR019734">
    <property type="entry name" value="TPR_rpt"/>
</dbReference>
<keyword evidence="1" id="KW-0677">Repeat</keyword>
<accession>A0A1F4S272</accession>
<gene>
    <name evidence="3" type="ORF">A2290_00035</name>
</gene>
<reference evidence="3 4" key="1">
    <citation type="journal article" date="2016" name="Nat. Commun.">
        <title>Thousands of microbial genomes shed light on interconnected biogeochemical processes in an aquifer system.</title>
        <authorList>
            <person name="Anantharaman K."/>
            <person name="Brown C.T."/>
            <person name="Hug L.A."/>
            <person name="Sharon I."/>
            <person name="Castelle C.J."/>
            <person name="Probst A.J."/>
            <person name="Thomas B.C."/>
            <person name="Singh A."/>
            <person name="Wilkins M.J."/>
            <person name="Karaoz U."/>
            <person name="Brodie E.L."/>
            <person name="Williams K.H."/>
            <person name="Hubbard S.S."/>
            <person name="Banfield J.F."/>
        </authorList>
    </citation>
    <scope>NUCLEOTIDE SEQUENCE [LARGE SCALE GENOMIC DNA]</scope>
</reference>
<keyword evidence="2" id="KW-0802">TPR repeat</keyword>
<evidence type="ECO:0000256" key="2">
    <source>
        <dbReference type="ARBA" id="ARBA00022803"/>
    </source>
</evidence>
<dbReference type="AlphaFoldDB" id="A0A1F4S272"/>
<dbReference type="PANTHER" id="PTHR44943">
    <property type="entry name" value="CELLULOSE SYNTHASE OPERON PROTEIN C"/>
    <property type="match status" value="1"/>
</dbReference>
<dbReference type="InterPro" id="IPR011990">
    <property type="entry name" value="TPR-like_helical_dom_sf"/>
</dbReference>